<dbReference type="SUPFAM" id="SSF56112">
    <property type="entry name" value="Protein kinase-like (PK-like)"/>
    <property type="match status" value="1"/>
</dbReference>
<evidence type="ECO:0000313" key="11">
    <source>
        <dbReference type="Proteomes" id="UP000028545"/>
    </source>
</evidence>
<keyword evidence="5" id="KW-0418">Kinase</keyword>
<gene>
    <name evidence="10" type="ORF">SAPIO_CDS8852</name>
</gene>
<evidence type="ECO:0000256" key="7">
    <source>
        <dbReference type="ARBA" id="ARBA00047899"/>
    </source>
</evidence>
<dbReference type="GO" id="GO:0004674">
    <property type="term" value="F:protein serine/threonine kinase activity"/>
    <property type="evidence" value="ECO:0007669"/>
    <property type="project" value="UniProtKB-KW"/>
</dbReference>
<dbReference type="Pfam" id="PF00069">
    <property type="entry name" value="Pkinase"/>
    <property type="match status" value="1"/>
</dbReference>
<dbReference type="KEGG" id="sapo:SAPIO_CDS8852"/>
<dbReference type="EC" id="2.7.11.1" evidence="1"/>
<keyword evidence="3" id="KW-0808">Transferase</keyword>
<sequence>MSETCEDGCTEWGAGKRYFLCGHEEIIETNSDAIIPLNGHVFKARLLGMGAYGLIYKLSDLVVVKIPRRKIEDAEEEFANEQKMFKILDRKSPYIIPCIYQTPSATFMLRAVRDLRDVISSKIYSYVQRKTVRWMGQLCGGAAFMEKQGYAHGDLRPDNLLIDQNGNLRIHDLGSSLPVGNQLPVATEPFGRLLSKEEGKGRGYGLAGPYTENFAIGSIFYSLTRGHYPYAREEYDVPTLMKMFQRKEFPRLSDSTEDGIISRCWNGEYGTVAELEQVFKDMEGGGEWYLFPAESEEWVAERRRECERWAAAGGVDELIE</sequence>
<protein>
    <recommendedName>
        <fullName evidence="1">non-specific serine/threonine protein kinase</fullName>
        <ecNumber evidence="1">2.7.11.1</ecNumber>
    </recommendedName>
</protein>
<dbReference type="GeneID" id="27727924"/>
<evidence type="ECO:0000256" key="4">
    <source>
        <dbReference type="ARBA" id="ARBA00022741"/>
    </source>
</evidence>
<dbReference type="GO" id="GO:0005524">
    <property type="term" value="F:ATP binding"/>
    <property type="evidence" value="ECO:0007669"/>
    <property type="project" value="UniProtKB-KW"/>
</dbReference>
<evidence type="ECO:0000256" key="5">
    <source>
        <dbReference type="ARBA" id="ARBA00022777"/>
    </source>
</evidence>
<proteinExistence type="predicted"/>
<dbReference type="Proteomes" id="UP000028545">
    <property type="component" value="Unassembled WGS sequence"/>
</dbReference>
<dbReference type="EMBL" id="JOWA01000132">
    <property type="protein sequence ID" value="KEZ39898.1"/>
    <property type="molecule type" value="Genomic_DNA"/>
</dbReference>
<dbReference type="PANTHER" id="PTHR24343">
    <property type="entry name" value="SERINE/THREONINE KINASE"/>
    <property type="match status" value="1"/>
</dbReference>
<comment type="catalytic activity">
    <reaction evidence="8">
        <text>L-seryl-[protein] + ATP = O-phospho-L-seryl-[protein] + ADP + H(+)</text>
        <dbReference type="Rhea" id="RHEA:17989"/>
        <dbReference type="Rhea" id="RHEA-COMP:9863"/>
        <dbReference type="Rhea" id="RHEA-COMP:11604"/>
        <dbReference type="ChEBI" id="CHEBI:15378"/>
        <dbReference type="ChEBI" id="CHEBI:29999"/>
        <dbReference type="ChEBI" id="CHEBI:30616"/>
        <dbReference type="ChEBI" id="CHEBI:83421"/>
        <dbReference type="ChEBI" id="CHEBI:456216"/>
        <dbReference type="EC" id="2.7.11.1"/>
    </reaction>
</comment>
<evidence type="ECO:0000256" key="6">
    <source>
        <dbReference type="ARBA" id="ARBA00022840"/>
    </source>
</evidence>
<dbReference type="OrthoDB" id="1668230at2759"/>
<evidence type="ECO:0000256" key="8">
    <source>
        <dbReference type="ARBA" id="ARBA00048679"/>
    </source>
</evidence>
<keyword evidence="6" id="KW-0067">ATP-binding</keyword>
<dbReference type="VEuPathDB" id="FungiDB:SAPIO_CDS8852"/>
<evidence type="ECO:0000256" key="3">
    <source>
        <dbReference type="ARBA" id="ARBA00022679"/>
    </source>
</evidence>
<reference evidence="10 11" key="1">
    <citation type="journal article" date="2014" name="Genome Announc.">
        <title>Draft genome sequence of the pathogenic fungus Scedosporium apiospermum.</title>
        <authorList>
            <person name="Vandeputte P."/>
            <person name="Ghamrawi S."/>
            <person name="Rechenmann M."/>
            <person name="Iltis A."/>
            <person name="Giraud S."/>
            <person name="Fleury M."/>
            <person name="Thornton C."/>
            <person name="Delhaes L."/>
            <person name="Meyer W."/>
            <person name="Papon N."/>
            <person name="Bouchara J.P."/>
        </authorList>
    </citation>
    <scope>NUCLEOTIDE SEQUENCE [LARGE SCALE GENOMIC DNA]</scope>
    <source>
        <strain evidence="10 11">IHEM 14462</strain>
    </source>
</reference>
<evidence type="ECO:0000256" key="1">
    <source>
        <dbReference type="ARBA" id="ARBA00012513"/>
    </source>
</evidence>
<keyword evidence="4" id="KW-0547">Nucleotide-binding</keyword>
<keyword evidence="11" id="KW-1185">Reference proteome</keyword>
<evidence type="ECO:0000256" key="2">
    <source>
        <dbReference type="ARBA" id="ARBA00022527"/>
    </source>
</evidence>
<comment type="caution">
    <text evidence="10">The sequence shown here is derived from an EMBL/GenBank/DDBJ whole genome shotgun (WGS) entry which is preliminary data.</text>
</comment>
<comment type="catalytic activity">
    <reaction evidence="7">
        <text>L-threonyl-[protein] + ATP = O-phospho-L-threonyl-[protein] + ADP + H(+)</text>
        <dbReference type="Rhea" id="RHEA:46608"/>
        <dbReference type="Rhea" id="RHEA-COMP:11060"/>
        <dbReference type="Rhea" id="RHEA-COMP:11605"/>
        <dbReference type="ChEBI" id="CHEBI:15378"/>
        <dbReference type="ChEBI" id="CHEBI:30013"/>
        <dbReference type="ChEBI" id="CHEBI:30616"/>
        <dbReference type="ChEBI" id="CHEBI:61977"/>
        <dbReference type="ChEBI" id="CHEBI:456216"/>
        <dbReference type="EC" id="2.7.11.1"/>
    </reaction>
</comment>
<feature type="domain" description="Protein kinase" evidence="9">
    <location>
        <begin position="41"/>
        <end position="289"/>
    </location>
</feature>
<organism evidence="10 11">
    <name type="scientific">Pseudallescheria apiosperma</name>
    <name type="common">Scedosporium apiospermum</name>
    <dbReference type="NCBI Taxonomy" id="563466"/>
    <lineage>
        <taxon>Eukaryota</taxon>
        <taxon>Fungi</taxon>
        <taxon>Dikarya</taxon>
        <taxon>Ascomycota</taxon>
        <taxon>Pezizomycotina</taxon>
        <taxon>Sordariomycetes</taxon>
        <taxon>Hypocreomycetidae</taxon>
        <taxon>Microascales</taxon>
        <taxon>Microascaceae</taxon>
        <taxon>Scedosporium</taxon>
    </lineage>
</organism>
<dbReference type="AlphaFoldDB" id="A0A084FXT6"/>
<dbReference type="InterPro" id="IPR011009">
    <property type="entry name" value="Kinase-like_dom_sf"/>
</dbReference>
<evidence type="ECO:0000313" key="10">
    <source>
        <dbReference type="EMBL" id="KEZ39898.1"/>
    </source>
</evidence>
<dbReference type="InterPro" id="IPR000719">
    <property type="entry name" value="Prot_kinase_dom"/>
</dbReference>
<name>A0A084FXT6_PSEDA</name>
<dbReference type="Gene3D" id="1.10.510.10">
    <property type="entry name" value="Transferase(Phosphotransferase) domain 1"/>
    <property type="match status" value="1"/>
</dbReference>
<dbReference type="OMA" id="RCWRSEF"/>
<evidence type="ECO:0000259" key="9">
    <source>
        <dbReference type="PROSITE" id="PS50011"/>
    </source>
</evidence>
<dbReference type="HOGENOM" id="CLU_000288_31_1_1"/>
<dbReference type="PROSITE" id="PS50011">
    <property type="entry name" value="PROTEIN_KINASE_DOM"/>
    <property type="match status" value="1"/>
</dbReference>
<keyword evidence="2" id="KW-0723">Serine/threonine-protein kinase</keyword>
<dbReference type="RefSeq" id="XP_016639697.1">
    <property type="nucleotide sequence ID" value="XM_016790394.1"/>
</dbReference>
<accession>A0A084FXT6</accession>